<dbReference type="Proteomes" id="UP001642405">
    <property type="component" value="Unassembled WGS sequence"/>
</dbReference>
<feature type="compositionally biased region" description="Low complexity" evidence="1">
    <location>
        <begin position="37"/>
        <end position="53"/>
    </location>
</feature>
<comment type="caution">
    <text evidence="2">The sequence shown here is derived from an EMBL/GenBank/DDBJ whole genome shotgun (WGS) entry which is preliminary data.</text>
</comment>
<accession>A0ABP0BVU1</accession>
<dbReference type="EMBL" id="CAWUHB010000026">
    <property type="protein sequence ID" value="CAK7223115.1"/>
    <property type="molecule type" value="Genomic_DNA"/>
</dbReference>
<evidence type="ECO:0000313" key="3">
    <source>
        <dbReference type="Proteomes" id="UP001642405"/>
    </source>
</evidence>
<dbReference type="InterPro" id="IPR013175">
    <property type="entry name" value="INO80_su_Ies4"/>
</dbReference>
<name>A0ABP0BVU1_9PEZI</name>
<feature type="region of interest" description="Disordered" evidence="1">
    <location>
        <begin position="37"/>
        <end position="193"/>
    </location>
</feature>
<organism evidence="2 3">
    <name type="scientific">Sporothrix curviconia</name>
    <dbReference type="NCBI Taxonomy" id="1260050"/>
    <lineage>
        <taxon>Eukaryota</taxon>
        <taxon>Fungi</taxon>
        <taxon>Dikarya</taxon>
        <taxon>Ascomycota</taxon>
        <taxon>Pezizomycotina</taxon>
        <taxon>Sordariomycetes</taxon>
        <taxon>Sordariomycetidae</taxon>
        <taxon>Ophiostomatales</taxon>
        <taxon>Ophiostomataceae</taxon>
        <taxon>Sporothrix</taxon>
    </lineage>
</organism>
<feature type="compositionally biased region" description="Basic residues" evidence="1">
    <location>
        <begin position="160"/>
        <end position="170"/>
    </location>
</feature>
<evidence type="ECO:0000256" key="1">
    <source>
        <dbReference type="SAM" id="MobiDB-lite"/>
    </source>
</evidence>
<gene>
    <name evidence="2" type="ORF">SCUCBS95973_005068</name>
</gene>
<feature type="region of interest" description="Disordered" evidence="1">
    <location>
        <begin position="226"/>
        <end position="339"/>
    </location>
</feature>
<reference evidence="2 3" key="1">
    <citation type="submission" date="2024-01" db="EMBL/GenBank/DDBJ databases">
        <authorList>
            <person name="Allen C."/>
            <person name="Tagirdzhanova G."/>
        </authorList>
    </citation>
    <scope>NUCLEOTIDE SEQUENCE [LARGE SCALE GENOMIC DNA]</scope>
</reference>
<evidence type="ECO:0000313" key="2">
    <source>
        <dbReference type="EMBL" id="CAK7223115.1"/>
    </source>
</evidence>
<proteinExistence type="predicted"/>
<feature type="compositionally biased region" description="Polar residues" evidence="1">
    <location>
        <begin position="75"/>
        <end position="105"/>
    </location>
</feature>
<dbReference type="PANTHER" id="PTHR28061">
    <property type="entry name" value="INO EIGHTY SUBUNIT 4"/>
    <property type="match status" value="1"/>
</dbReference>
<dbReference type="Pfam" id="PF08193">
    <property type="entry name" value="INO80_Ies4"/>
    <property type="match status" value="1"/>
</dbReference>
<protein>
    <submittedName>
        <fullName evidence="2">Uncharacterized protein</fullName>
    </submittedName>
</protein>
<feature type="compositionally biased region" description="Polar residues" evidence="1">
    <location>
        <begin position="288"/>
        <end position="307"/>
    </location>
</feature>
<dbReference type="PANTHER" id="PTHR28061:SF1">
    <property type="entry name" value="INO80 COMPLEX SUBUNIT 4"/>
    <property type="match status" value="1"/>
</dbReference>
<sequence length="339" mass="34042">MSSRDRRKSEKNAPVLVTLTVSPDKLRAIFPDLTTITATSITARETETTSASTPLLAKDSDDSDVKPSTKDDNASESTPATPQGNKETAAGTTANTPSASQSSAANMAPPHATTTADEDGGAATKKKGVKRSAAAAGVDSTPSAGPGSANGDTPAPAARVRSKPGPKKKAKLDDGVEIRASASGAHKLGPKASMGAINAGLRALDRSGKPCRKWVKGGFQLKSFTGVQWEIPRWRAPQKPSASDDSANGTGEECTSAATPSADGSGSNKENGGGNIKDKKDGPATNGEAKTNGHTNGVNGETATATPSDVDMTNAPTSAVASPSVEPATEAATPVAAAA</sequence>
<feature type="compositionally biased region" description="Low complexity" evidence="1">
    <location>
        <begin position="325"/>
        <end position="339"/>
    </location>
</feature>
<feature type="compositionally biased region" description="Basic and acidic residues" evidence="1">
    <location>
        <begin position="58"/>
        <end position="73"/>
    </location>
</feature>
<keyword evidence="3" id="KW-1185">Reference proteome</keyword>
<feature type="compositionally biased region" description="Polar residues" evidence="1">
    <location>
        <begin position="240"/>
        <end position="249"/>
    </location>
</feature>